<dbReference type="Gene3D" id="1.20.1250.20">
    <property type="entry name" value="MFS general substrate transporter like domains"/>
    <property type="match status" value="2"/>
</dbReference>
<dbReference type="GO" id="GO:0022857">
    <property type="term" value="F:transmembrane transporter activity"/>
    <property type="evidence" value="ECO:0007669"/>
    <property type="project" value="InterPro"/>
</dbReference>
<protein>
    <submittedName>
        <fullName evidence="7">Uncharacterized protein</fullName>
    </submittedName>
</protein>
<feature type="region of interest" description="Disordered" evidence="5">
    <location>
        <begin position="318"/>
        <end position="352"/>
    </location>
</feature>
<name>A0A5J4WHQ7_9EUKA</name>
<accession>A0A5J4WHQ7</accession>
<evidence type="ECO:0000256" key="5">
    <source>
        <dbReference type="SAM" id="MobiDB-lite"/>
    </source>
</evidence>
<dbReference type="OrthoDB" id="422206at2759"/>
<feature type="transmembrane region" description="Helical" evidence="6">
    <location>
        <begin position="439"/>
        <end position="459"/>
    </location>
</feature>
<feature type="compositionally biased region" description="Basic and acidic residues" evidence="5">
    <location>
        <begin position="232"/>
        <end position="242"/>
    </location>
</feature>
<keyword evidence="4 6" id="KW-0472">Membrane</keyword>
<feature type="compositionally biased region" description="Polar residues" evidence="5">
    <location>
        <begin position="318"/>
        <end position="334"/>
    </location>
</feature>
<dbReference type="PANTHER" id="PTHR10924:SF6">
    <property type="entry name" value="SOLUTE CARRIER FAMILY 49 MEMBER A3"/>
    <property type="match status" value="1"/>
</dbReference>
<dbReference type="InterPro" id="IPR011701">
    <property type="entry name" value="MFS"/>
</dbReference>
<evidence type="ECO:0000256" key="4">
    <source>
        <dbReference type="ARBA" id="ARBA00023136"/>
    </source>
</evidence>
<dbReference type="InterPro" id="IPR049680">
    <property type="entry name" value="FLVCR1-2_SLC49-like"/>
</dbReference>
<gene>
    <name evidence="7" type="ORF">EZS28_010362</name>
</gene>
<feature type="transmembrane region" description="Helical" evidence="6">
    <location>
        <begin position="198"/>
        <end position="219"/>
    </location>
</feature>
<keyword evidence="2 6" id="KW-0812">Transmembrane</keyword>
<feature type="transmembrane region" description="Helical" evidence="6">
    <location>
        <begin position="543"/>
        <end position="562"/>
    </location>
</feature>
<feature type="transmembrane region" description="Helical" evidence="6">
    <location>
        <begin position="118"/>
        <end position="137"/>
    </location>
</feature>
<comment type="caution">
    <text evidence="7">The sequence shown here is derived from an EMBL/GenBank/DDBJ whole genome shotgun (WGS) entry which is preliminary data.</text>
</comment>
<dbReference type="SUPFAM" id="SSF103473">
    <property type="entry name" value="MFS general substrate transporter"/>
    <property type="match status" value="1"/>
</dbReference>
<feature type="transmembrane region" description="Helical" evidence="6">
    <location>
        <begin position="86"/>
        <end position="106"/>
    </location>
</feature>
<feature type="transmembrane region" description="Helical" evidence="6">
    <location>
        <begin position="514"/>
        <end position="537"/>
    </location>
</feature>
<feature type="transmembrane region" description="Helical" evidence="6">
    <location>
        <begin position="17"/>
        <end position="37"/>
    </location>
</feature>
<dbReference type="Pfam" id="PF07690">
    <property type="entry name" value="MFS_1"/>
    <property type="match status" value="1"/>
</dbReference>
<feature type="transmembrane region" description="Helical" evidence="6">
    <location>
        <begin position="479"/>
        <end position="502"/>
    </location>
</feature>
<feature type="region of interest" description="Disordered" evidence="5">
    <location>
        <begin position="229"/>
        <end position="253"/>
    </location>
</feature>
<feature type="transmembrane region" description="Helical" evidence="6">
    <location>
        <begin position="366"/>
        <end position="389"/>
    </location>
</feature>
<dbReference type="EMBL" id="SNRW01002039">
    <property type="protein sequence ID" value="KAA6394112.1"/>
    <property type="molecule type" value="Genomic_DNA"/>
</dbReference>
<evidence type="ECO:0000256" key="2">
    <source>
        <dbReference type="ARBA" id="ARBA00022692"/>
    </source>
</evidence>
<evidence type="ECO:0000256" key="3">
    <source>
        <dbReference type="ARBA" id="ARBA00022989"/>
    </source>
</evidence>
<dbReference type="Proteomes" id="UP000324800">
    <property type="component" value="Unassembled WGS sequence"/>
</dbReference>
<keyword evidence="3 6" id="KW-1133">Transmembrane helix</keyword>
<evidence type="ECO:0000256" key="6">
    <source>
        <dbReference type="SAM" id="Phobius"/>
    </source>
</evidence>
<evidence type="ECO:0000313" key="7">
    <source>
        <dbReference type="EMBL" id="KAA6394112.1"/>
    </source>
</evidence>
<dbReference type="InterPro" id="IPR036259">
    <property type="entry name" value="MFS_trans_sf"/>
</dbReference>
<organism evidence="7 8">
    <name type="scientific">Streblomastix strix</name>
    <dbReference type="NCBI Taxonomy" id="222440"/>
    <lineage>
        <taxon>Eukaryota</taxon>
        <taxon>Metamonada</taxon>
        <taxon>Preaxostyla</taxon>
        <taxon>Oxymonadida</taxon>
        <taxon>Streblomastigidae</taxon>
        <taxon>Streblomastix</taxon>
    </lineage>
</organism>
<dbReference type="AlphaFoldDB" id="A0A5J4WHQ7"/>
<dbReference type="GO" id="GO:0016020">
    <property type="term" value="C:membrane"/>
    <property type="evidence" value="ECO:0007669"/>
    <property type="project" value="UniProtKB-SubCell"/>
</dbReference>
<feature type="compositionally biased region" description="Low complexity" evidence="5">
    <location>
        <begin position="335"/>
        <end position="347"/>
    </location>
</feature>
<comment type="subcellular location">
    <subcellularLocation>
        <location evidence="1">Membrane</location>
        <topology evidence="1">Multi-pass membrane protein</topology>
    </subcellularLocation>
</comment>
<feature type="transmembrane region" description="Helical" evidence="6">
    <location>
        <begin position="57"/>
        <end position="79"/>
    </location>
</feature>
<reference evidence="7 8" key="1">
    <citation type="submission" date="2019-03" db="EMBL/GenBank/DDBJ databases">
        <title>Single cell metagenomics reveals metabolic interactions within the superorganism composed of flagellate Streblomastix strix and complex community of Bacteroidetes bacteria on its surface.</title>
        <authorList>
            <person name="Treitli S.C."/>
            <person name="Kolisko M."/>
            <person name="Husnik F."/>
            <person name="Keeling P."/>
            <person name="Hampl V."/>
        </authorList>
    </citation>
    <scope>NUCLEOTIDE SEQUENCE [LARGE SCALE GENOMIC DNA]</scope>
    <source>
        <strain evidence="7">ST1C</strain>
    </source>
</reference>
<proteinExistence type="predicted"/>
<evidence type="ECO:0000256" key="1">
    <source>
        <dbReference type="ARBA" id="ARBA00004141"/>
    </source>
</evidence>
<sequence length="600" mass="67040">MISEHKPPTIKLYKRRWYVLICFCLNGFLMDVELQVYNAVPQTMEHYYEKGGVTMKQINYSLAVGALTYTVLLFPMMFVESKINNFRFIIVLSSYMYLLGCILRLIPTIFTSQMSHAFGYMAASSAIIYIGSIFTYATPSKLSALWFGENERVLATSLAAICPTIGIAFDYLLFPFLAELRWGLDNPGATKEFHGNMALLLYFELILQIICCLMMTVYFPAKPSIPPSFAENSKREQSKQQKEQVSVSMQDIRSDGNMTLTQDVNVSYQNEESISLLRNEDESFVFVNQEQDSNGLDQPIDLSSDLKTGTYQSELNNTFNQPMIDTNTNPTDPNQQSSSSSSSSQSQLTPQTPAKPLTFLQSLRKIFTSLQMIILLLIVGIAVGSIQAYNNNVTYMLTKLGYSETTGGIVSSIDTATAVLGAMLLPVVMRGRLRKKDKLFYFVIFLICVVAFTIMLLTMPCPPAWVPKDREYPSIIKPTLPIIAISSAVGGTAAGMAYPLFFETAAEITYPVPEIISGSSITFATTVTYFIVIFLFGFVGPNYVTLVAVILDVIGTVLIPFMKVTFKRSAFEEQERQRVKEHLAQLDAEQNTVDNNDAFV</sequence>
<feature type="transmembrane region" description="Helical" evidence="6">
    <location>
        <begin position="158"/>
        <end position="178"/>
    </location>
</feature>
<evidence type="ECO:0000313" key="8">
    <source>
        <dbReference type="Proteomes" id="UP000324800"/>
    </source>
</evidence>
<dbReference type="PANTHER" id="PTHR10924">
    <property type="entry name" value="MAJOR FACILITATOR SUPERFAMILY PROTEIN-RELATED"/>
    <property type="match status" value="1"/>
</dbReference>